<keyword evidence="1" id="KW-0732">Signal</keyword>
<dbReference type="InterPro" id="IPR011098">
    <property type="entry name" value="G5_dom"/>
</dbReference>
<accession>A0A1Z5HR05</accession>
<dbReference type="SMART" id="SM01208">
    <property type="entry name" value="G5"/>
    <property type="match status" value="1"/>
</dbReference>
<dbReference type="AlphaFoldDB" id="A0A1Z5HR05"/>
<dbReference type="EMBL" id="BDGJ01000042">
    <property type="protein sequence ID" value="GAW91972.1"/>
    <property type="molecule type" value="Genomic_DNA"/>
</dbReference>
<dbReference type="Gene3D" id="2.20.230.10">
    <property type="entry name" value="Resuscitation-promoting factor rpfb"/>
    <property type="match status" value="1"/>
</dbReference>
<evidence type="ECO:0000313" key="3">
    <source>
        <dbReference type="EMBL" id="GAW91972.1"/>
    </source>
</evidence>
<evidence type="ECO:0000256" key="1">
    <source>
        <dbReference type="ARBA" id="ARBA00022729"/>
    </source>
</evidence>
<dbReference type="PANTHER" id="PTHR35788:SF1">
    <property type="entry name" value="EXPORTED PROTEIN"/>
    <property type="match status" value="1"/>
</dbReference>
<dbReference type="InterPro" id="IPR052913">
    <property type="entry name" value="Glycopeptide_resist_protein"/>
</dbReference>
<dbReference type="InterPro" id="IPR007391">
    <property type="entry name" value="Vancomycin_resist_VanW"/>
</dbReference>
<gene>
    <name evidence="3" type="ORF">KKC1_11320</name>
</gene>
<evidence type="ECO:0000259" key="2">
    <source>
        <dbReference type="SMART" id="SM01208"/>
    </source>
</evidence>
<dbReference type="Proteomes" id="UP000197032">
    <property type="component" value="Unassembled WGS sequence"/>
</dbReference>
<comment type="caution">
    <text evidence="3">The sequence shown here is derived from an EMBL/GenBank/DDBJ whole genome shotgun (WGS) entry which is preliminary data.</text>
</comment>
<dbReference type="Pfam" id="PF07501">
    <property type="entry name" value="G5"/>
    <property type="match status" value="1"/>
</dbReference>
<reference evidence="4" key="1">
    <citation type="journal article" date="2017" name="Appl. Environ. Microbiol.">
        <title>Genomic analysis of Calderihabitans maritimus KKC1, a thermophilic hydrogenogenic carboxydotrophic bacterium isolated from marine sediment.</title>
        <authorList>
            <person name="Omae K."/>
            <person name="Yoneda Y."/>
            <person name="Fukuyama Y."/>
            <person name="Yoshida T."/>
            <person name="Sako Y."/>
        </authorList>
    </citation>
    <scope>NUCLEOTIDE SEQUENCE [LARGE SCALE GENOMIC DNA]</scope>
    <source>
        <strain evidence="4">KKC1</strain>
    </source>
</reference>
<dbReference type="RefSeq" id="WP_192868085.1">
    <property type="nucleotide sequence ID" value="NZ_BDGJ01000042.1"/>
</dbReference>
<name>A0A1Z5HR05_9FIRM</name>
<sequence length="277" mass="30385">MRKLFLVLSLLTAGLVLLIFVSNIMTTLLERYLPAVQIRPDDMGKFVLRGQFQTAYQHASLTQAKNIELAASMINGLVVEPGEVFSFNRTVGPYTPERGFALGDTVIGDQVVQTYGGGVCQVAGTLHNAVLLAGLEVVERHHHTLSIPYMPPGQDAAVSISGGKDYKFRNNTNQPVLIWSGAKQGLLTVRIYGETRGPHITLHHQILATVPPPEIRKVDPALPRGAEQLVRQGVEGRTIRYWLEVETQQSKTVKELGTETYRPSPRIVIVGSGTAEQ</sequence>
<feature type="domain" description="G5" evidence="2">
    <location>
        <begin position="198"/>
        <end position="274"/>
    </location>
</feature>
<proteinExistence type="predicted"/>
<keyword evidence="4" id="KW-1185">Reference proteome</keyword>
<evidence type="ECO:0000313" key="4">
    <source>
        <dbReference type="Proteomes" id="UP000197032"/>
    </source>
</evidence>
<protein>
    <submittedName>
        <fullName evidence="3">VanW family protein</fullName>
    </submittedName>
</protein>
<dbReference type="Pfam" id="PF04294">
    <property type="entry name" value="VanW"/>
    <property type="match status" value="1"/>
</dbReference>
<dbReference type="PANTHER" id="PTHR35788">
    <property type="entry name" value="EXPORTED PROTEIN-RELATED"/>
    <property type="match status" value="1"/>
</dbReference>
<organism evidence="3 4">
    <name type="scientific">Calderihabitans maritimus</name>
    <dbReference type="NCBI Taxonomy" id="1246530"/>
    <lineage>
        <taxon>Bacteria</taxon>
        <taxon>Bacillati</taxon>
        <taxon>Bacillota</taxon>
        <taxon>Clostridia</taxon>
        <taxon>Neomoorellales</taxon>
        <taxon>Calderihabitantaceae</taxon>
        <taxon>Calderihabitans</taxon>
    </lineage>
</organism>